<feature type="non-terminal residue" evidence="1">
    <location>
        <position position="74"/>
    </location>
</feature>
<organism evidence="1 2">
    <name type="scientific">Cirrhinus mrigala</name>
    <name type="common">Mrigala</name>
    <dbReference type="NCBI Taxonomy" id="683832"/>
    <lineage>
        <taxon>Eukaryota</taxon>
        <taxon>Metazoa</taxon>
        <taxon>Chordata</taxon>
        <taxon>Craniata</taxon>
        <taxon>Vertebrata</taxon>
        <taxon>Euteleostomi</taxon>
        <taxon>Actinopterygii</taxon>
        <taxon>Neopterygii</taxon>
        <taxon>Teleostei</taxon>
        <taxon>Ostariophysi</taxon>
        <taxon>Cypriniformes</taxon>
        <taxon>Cyprinidae</taxon>
        <taxon>Labeoninae</taxon>
        <taxon>Labeonini</taxon>
        <taxon>Cirrhinus</taxon>
    </lineage>
</organism>
<reference evidence="1 2" key="1">
    <citation type="submission" date="2024-05" db="EMBL/GenBank/DDBJ databases">
        <title>Genome sequencing and assembly of Indian major carp, Cirrhinus mrigala (Hamilton, 1822).</title>
        <authorList>
            <person name="Mohindra V."/>
            <person name="Chowdhury L.M."/>
            <person name="Lal K."/>
            <person name="Jena J.K."/>
        </authorList>
    </citation>
    <scope>NUCLEOTIDE SEQUENCE [LARGE SCALE GENOMIC DNA]</scope>
    <source>
        <strain evidence="1">CM1030</strain>
        <tissue evidence="1">Blood</tissue>
    </source>
</reference>
<gene>
    <name evidence="1" type="ORF">M9458_051715</name>
</gene>
<name>A0ABD0MUX8_CIRMR</name>
<sequence length="74" mass="8334">MVTVKLSAYADDVTVIIRSNEDVHNLEAALEIYQKASSARVNWNKTTSLLLGQWQDEGVPKLPQRCPWSSEGFK</sequence>
<dbReference type="AlphaFoldDB" id="A0ABD0MUX8"/>
<proteinExistence type="predicted"/>
<dbReference type="Proteomes" id="UP001529510">
    <property type="component" value="Unassembled WGS sequence"/>
</dbReference>
<dbReference type="EMBL" id="JAMKFB020000155">
    <property type="protein sequence ID" value="KAL0152962.1"/>
    <property type="molecule type" value="Genomic_DNA"/>
</dbReference>
<keyword evidence="2" id="KW-1185">Reference proteome</keyword>
<protein>
    <recommendedName>
        <fullName evidence="3">Reverse transcriptase domain-containing protein</fullName>
    </recommendedName>
</protein>
<evidence type="ECO:0000313" key="1">
    <source>
        <dbReference type="EMBL" id="KAL0152962.1"/>
    </source>
</evidence>
<evidence type="ECO:0008006" key="3">
    <source>
        <dbReference type="Google" id="ProtNLM"/>
    </source>
</evidence>
<evidence type="ECO:0000313" key="2">
    <source>
        <dbReference type="Proteomes" id="UP001529510"/>
    </source>
</evidence>
<accession>A0ABD0MUX8</accession>
<comment type="caution">
    <text evidence="1">The sequence shown here is derived from an EMBL/GenBank/DDBJ whole genome shotgun (WGS) entry which is preliminary data.</text>
</comment>